<feature type="compositionally biased region" description="Low complexity" evidence="8">
    <location>
        <begin position="212"/>
        <end position="231"/>
    </location>
</feature>
<evidence type="ECO:0000256" key="6">
    <source>
        <dbReference type="ARBA" id="ARBA00023316"/>
    </source>
</evidence>
<feature type="compositionally biased region" description="Acidic residues" evidence="8">
    <location>
        <begin position="276"/>
        <end position="287"/>
    </location>
</feature>
<protein>
    <submittedName>
        <fullName evidence="10">D-alanyl-D-alanine carboxypeptidase</fullName>
    </submittedName>
</protein>
<evidence type="ECO:0000256" key="5">
    <source>
        <dbReference type="ARBA" id="ARBA00022984"/>
    </source>
</evidence>
<comment type="caution">
    <text evidence="10">The sequence shown here is derived from an EMBL/GenBank/DDBJ whole genome shotgun (WGS) entry which is preliminary data.</text>
</comment>
<keyword evidence="3" id="KW-0378">Hydrolase</keyword>
<feature type="compositionally biased region" description="Acidic residues" evidence="8">
    <location>
        <begin position="115"/>
        <end position="124"/>
    </location>
</feature>
<proteinExistence type="inferred from homology"/>
<feature type="compositionally biased region" description="Low complexity" evidence="8">
    <location>
        <begin position="254"/>
        <end position="275"/>
    </location>
</feature>
<dbReference type="InterPro" id="IPR018044">
    <property type="entry name" value="Peptidase_S11"/>
</dbReference>
<evidence type="ECO:0000256" key="4">
    <source>
        <dbReference type="ARBA" id="ARBA00022960"/>
    </source>
</evidence>
<keyword evidence="6" id="KW-0961">Cell wall biogenesis/degradation</keyword>
<dbReference type="EMBL" id="JBHMCR010000004">
    <property type="protein sequence ID" value="MFB9519964.1"/>
    <property type="molecule type" value="Genomic_DNA"/>
</dbReference>
<dbReference type="PANTHER" id="PTHR48125:SF10">
    <property type="entry name" value="OS12G0136300 PROTEIN"/>
    <property type="match status" value="1"/>
</dbReference>
<dbReference type="GO" id="GO:0004180">
    <property type="term" value="F:carboxypeptidase activity"/>
    <property type="evidence" value="ECO:0007669"/>
    <property type="project" value="UniProtKB-KW"/>
</dbReference>
<evidence type="ECO:0000256" key="7">
    <source>
        <dbReference type="RuleBase" id="RU004016"/>
    </source>
</evidence>
<dbReference type="Proteomes" id="UP001589718">
    <property type="component" value="Unassembled WGS sequence"/>
</dbReference>
<feature type="region of interest" description="Disordered" evidence="8">
    <location>
        <begin position="552"/>
        <end position="584"/>
    </location>
</feature>
<reference evidence="10 11" key="1">
    <citation type="submission" date="2024-09" db="EMBL/GenBank/DDBJ databases">
        <authorList>
            <person name="Sun Q."/>
            <person name="Mori K."/>
        </authorList>
    </citation>
    <scope>NUCLEOTIDE SEQUENCE [LARGE SCALE GENOMIC DNA]</scope>
    <source>
        <strain evidence="10 11">JCM 4362</strain>
    </source>
</reference>
<feature type="compositionally biased region" description="Basic and acidic residues" evidence="8">
    <location>
        <begin position="552"/>
        <end position="562"/>
    </location>
</feature>
<dbReference type="RefSeq" id="WP_345221909.1">
    <property type="nucleotide sequence ID" value="NZ_BAAAXE010000013.1"/>
</dbReference>
<keyword evidence="2" id="KW-0732">Signal</keyword>
<evidence type="ECO:0000313" key="10">
    <source>
        <dbReference type="EMBL" id="MFB9519964.1"/>
    </source>
</evidence>
<feature type="region of interest" description="Disordered" evidence="8">
    <location>
        <begin position="1"/>
        <end position="437"/>
    </location>
</feature>
<evidence type="ECO:0000313" key="11">
    <source>
        <dbReference type="Proteomes" id="UP001589718"/>
    </source>
</evidence>
<evidence type="ECO:0000256" key="1">
    <source>
        <dbReference type="ARBA" id="ARBA00007164"/>
    </source>
</evidence>
<evidence type="ECO:0000256" key="2">
    <source>
        <dbReference type="ARBA" id="ARBA00022729"/>
    </source>
</evidence>
<gene>
    <name evidence="10" type="ORF">ACFFTU_08405</name>
</gene>
<dbReference type="PANTHER" id="PTHR48125">
    <property type="entry name" value="LP07818P1"/>
    <property type="match status" value="1"/>
</dbReference>
<feature type="compositionally biased region" description="Acidic residues" evidence="8">
    <location>
        <begin position="85"/>
        <end position="107"/>
    </location>
</feature>
<feature type="domain" description="Peptidase S11 D-alanyl-D-alanine carboxypeptidase A N-terminal" evidence="9">
    <location>
        <begin position="527"/>
        <end position="734"/>
    </location>
</feature>
<feature type="compositionally biased region" description="Basic and acidic residues" evidence="8">
    <location>
        <begin position="7"/>
        <end position="36"/>
    </location>
</feature>
<name>A0ABV5P9X8_STRCM</name>
<sequence>MAGESPGKSEQRKSSGETAGSDERDPRLAVFREDPAAPRGASGTSSKDQGPDQDQGPDTDEGADQPTATFRTRPRGTEAPKPEPTEDPEPESEPESGSEPEPEPEPEAESRSESPADEPADPEDAPAATKKPEPVDTPETGDSRLREAVAAWVATSDDPADDPEAEAVSPAGDAAAETTGKDVPKTKTAPEPESSAAPEEDEDRSPSAGDGKAVPAPVPAAKKPAPAATTDADTEAEAEPEVEPEPEVEHEKTPAAPVGKAAPAAVPAKKSPAPAEDGDDDRDATDDSADKAKDEGKTKTKTTGKDEGKGKAGSEDKAGTKGEGVDQATAVFTTRRPDAPRVDQPTAMLKLPSDEQIKPRGAGAAKSSPLPKPESDAEQTSTFVPLKPDDVRTPRPPRTPGAAAEPSRPLPPQAGPGQPETERTRQQPLPPKPPLDLLAELTNKPAPPETPVRTTVRRFKIWTPLILLLLLIFALVQLVRPLPDPKLTLSAKPTYTFGGGTTEMPWPGEGQSAIEIEGVGSMGTEGPQKPAPIASMAKAMTAYVILKDHPLKGKENGPKIEVDQQGEDDAGKGDESTAQIKKGQQYTQRQMLMMLMIPSGNNVARLLGRWDAGSEDKFLEKMNAAAKDLGMTNSKYTDSSGFDKGTVSTPLDQIKLGRALMKNGVFREIVDMPQVDIPGLPGRIYNNNNILLQPGVNGIKTGSTTPAGGNLLFTANTVVDGETHRIIGAVMNQQTGDQLGKKLQRAIDQSLKLIQKAQQVATSAQVVKKGTVVGYVDDGLGGQTPVVATKDLKAVGWPGLKVELALGAQAGRAVPHAGKKGDVVGEITVGTGPGKQSAPVALQSPLAEPGFTAKLKRLG</sequence>
<keyword evidence="5" id="KW-0573">Peptidoglycan synthesis</keyword>
<keyword evidence="10" id="KW-0645">Protease</keyword>
<keyword evidence="4" id="KW-0133">Cell shape</keyword>
<dbReference type="PRINTS" id="PR00725">
    <property type="entry name" value="DADACBPTASE1"/>
</dbReference>
<feature type="compositionally biased region" description="Acidic residues" evidence="8">
    <location>
        <begin position="232"/>
        <end position="246"/>
    </location>
</feature>
<organism evidence="10 11">
    <name type="scientific">Streptomyces cremeus</name>
    <dbReference type="NCBI Taxonomy" id="66881"/>
    <lineage>
        <taxon>Bacteria</taxon>
        <taxon>Bacillati</taxon>
        <taxon>Actinomycetota</taxon>
        <taxon>Actinomycetes</taxon>
        <taxon>Kitasatosporales</taxon>
        <taxon>Streptomycetaceae</taxon>
        <taxon>Streptomyces</taxon>
    </lineage>
</organism>
<feature type="compositionally biased region" description="Basic and acidic residues" evidence="8">
    <location>
        <begin position="179"/>
        <end position="190"/>
    </location>
</feature>
<keyword evidence="10" id="KW-0121">Carboxypeptidase</keyword>
<evidence type="ECO:0000256" key="3">
    <source>
        <dbReference type="ARBA" id="ARBA00022801"/>
    </source>
</evidence>
<accession>A0ABV5P9X8</accession>
<keyword evidence="11" id="KW-1185">Reference proteome</keyword>
<dbReference type="Gene3D" id="3.40.710.10">
    <property type="entry name" value="DD-peptidase/beta-lactamase superfamily"/>
    <property type="match status" value="1"/>
</dbReference>
<comment type="similarity">
    <text evidence="1 7">Belongs to the peptidase S11 family.</text>
</comment>
<dbReference type="SUPFAM" id="SSF56601">
    <property type="entry name" value="beta-lactamase/transpeptidase-like"/>
    <property type="match status" value="1"/>
</dbReference>
<evidence type="ECO:0000256" key="8">
    <source>
        <dbReference type="SAM" id="MobiDB-lite"/>
    </source>
</evidence>
<feature type="compositionally biased region" description="Basic and acidic residues" evidence="8">
    <location>
        <begin position="288"/>
        <end position="324"/>
    </location>
</feature>
<dbReference type="InterPro" id="IPR001967">
    <property type="entry name" value="Peptidase_S11_N"/>
</dbReference>
<dbReference type="Pfam" id="PF00768">
    <property type="entry name" value="Peptidase_S11"/>
    <property type="match status" value="1"/>
</dbReference>
<evidence type="ECO:0000259" key="9">
    <source>
        <dbReference type="Pfam" id="PF00768"/>
    </source>
</evidence>
<dbReference type="InterPro" id="IPR012338">
    <property type="entry name" value="Beta-lactam/transpept-like"/>
</dbReference>
<feature type="compositionally biased region" description="Basic and acidic residues" evidence="8">
    <location>
        <begin position="75"/>
        <end position="84"/>
    </location>
</feature>